<sequence length="663" mass="75856">MADMSDLPLLPRAITQEEVDTCQLADMVPDDQVKRILLSTAADLLDILSQPGIFGTLDKDPYMPSLETLFTRLRDGYLAPSPLKSVRINKKKVATRMGPQAPTPPILRPLADYEHLYYALLHKIQDAHGLLRVRLQNSFNSPRSPIIASARYSKGFFYDWLLQQYDALNNASLVAPLDQSIKLGRKKAMQKEIIARLAKGPLTAVDYDTFVKDLYVTSPYKGIKGLRWDIIGASPAMISGLLAEIYLTTFEVEKVMKGRDSEVTKGQEIKPPAQQGQESKTPTQQGQELKVSKKRAADDTFATNSGRRQRRKSEEIRAAKTNAERWVEEQQQYYIEEQRQYYIEEQRQYYIEEQRQYYIKEQEQMLLEAERQEELKTERLQQQYAQEQERLIFEAQRKNAIEEYARDQQLLFLEMQHQKEIELHRQLNGVAGAEAQDIVNLNTTTTTASADASSMPPAESPMPASAAEMFSTHLHESNNNDLSSMDWRARLRALGIPISRHSYAEYKDNVSANPKLQKLREAYERRPRRSKHKEEREPESKPSHNQSTDPSQAQSETVRQAPQLESKPRTPGKDTQLIYPTLSQSVYNPASSKPAGHPEKDDQVKPHVQRAERVVPVFQNYTYNMPTMEDNKYTSSGDEDLFHGGPVNGQSRVPESRGTKQRR</sequence>
<feature type="compositionally biased region" description="Polar residues" evidence="2">
    <location>
        <begin position="274"/>
        <end position="287"/>
    </location>
</feature>
<evidence type="ECO:0000256" key="2">
    <source>
        <dbReference type="SAM" id="MobiDB-lite"/>
    </source>
</evidence>
<feature type="region of interest" description="Disordered" evidence="2">
    <location>
        <begin position="627"/>
        <end position="663"/>
    </location>
</feature>
<dbReference type="OrthoDB" id="5419508at2759"/>
<feature type="compositionally biased region" description="Polar residues" evidence="2">
    <location>
        <begin position="581"/>
        <end position="591"/>
    </location>
</feature>
<evidence type="ECO:0000313" key="3">
    <source>
        <dbReference type="EMBL" id="CAI6335769.1"/>
    </source>
</evidence>
<feature type="compositionally biased region" description="Basic and acidic residues" evidence="2">
    <location>
        <begin position="596"/>
        <end position="613"/>
    </location>
</feature>
<reference evidence="3" key="1">
    <citation type="submission" date="2023-01" db="EMBL/GenBank/DDBJ databases">
        <authorList>
            <person name="Van Ghelder C."/>
            <person name="Rancurel C."/>
        </authorList>
    </citation>
    <scope>NUCLEOTIDE SEQUENCE</scope>
    <source>
        <strain evidence="3">CNCM I-4278</strain>
    </source>
</reference>
<accession>A0A9W4UHG2</accession>
<feature type="compositionally biased region" description="Basic and acidic residues" evidence="2">
    <location>
        <begin position="532"/>
        <end position="542"/>
    </location>
</feature>
<organism evidence="3 4">
    <name type="scientific">Periconia digitata</name>
    <dbReference type="NCBI Taxonomy" id="1303443"/>
    <lineage>
        <taxon>Eukaryota</taxon>
        <taxon>Fungi</taxon>
        <taxon>Dikarya</taxon>
        <taxon>Ascomycota</taxon>
        <taxon>Pezizomycotina</taxon>
        <taxon>Dothideomycetes</taxon>
        <taxon>Pleosporomycetidae</taxon>
        <taxon>Pleosporales</taxon>
        <taxon>Massarineae</taxon>
        <taxon>Periconiaceae</taxon>
        <taxon>Periconia</taxon>
    </lineage>
</organism>
<protein>
    <submittedName>
        <fullName evidence="3">Uncharacterized protein</fullName>
    </submittedName>
</protein>
<comment type="caution">
    <text evidence="3">The sequence shown here is derived from an EMBL/GenBank/DDBJ whole genome shotgun (WGS) entry which is preliminary data.</text>
</comment>
<feature type="compositionally biased region" description="Polar residues" evidence="2">
    <location>
        <begin position="543"/>
        <end position="560"/>
    </location>
</feature>
<feature type="region of interest" description="Disordered" evidence="2">
    <location>
        <begin position="514"/>
        <end position="615"/>
    </location>
</feature>
<feature type="region of interest" description="Disordered" evidence="2">
    <location>
        <begin position="261"/>
        <end position="317"/>
    </location>
</feature>
<feature type="compositionally biased region" description="Basic and acidic residues" evidence="2">
    <location>
        <begin position="654"/>
        <end position="663"/>
    </location>
</feature>
<proteinExistence type="predicted"/>
<dbReference type="AlphaFoldDB" id="A0A9W4UHG2"/>
<name>A0A9W4UHG2_9PLEO</name>
<dbReference type="Proteomes" id="UP001152607">
    <property type="component" value="Unassembled WGS sequence"/>
</dbReference>
<dbReference type="EMBL" id="CAOQHR010000006">
    <property type="protein sequence ID" value="CAI6335769.1"/>
    <property type="molecule type" value="Genomic_DNA"/>
</dbReference>
<evidence type="ECO:0000256" key="1">
    <source>
        <dbReference type="SAM" id="Coils"/>
    </source>
</evidence>
<evidence type="ECO:0000313" key="4">
    <source>
        <dbReference type="Proteomes" id="UP001152607"/>
    </source>
</evidence>
<gene>
    <name evidence="3" type="ORF">PDIGIT_LOCUS8854</name>
</gene>
<keyword evidence="4" id="KW-1185">Reference proteome</keyword>
<feature type="coiled-coil region" evidence="1">
    <location>
        <begin position="359"/>
        <end position="390"/>
    </location>
</feature>
<keyword evidence="1" id="KW-0175">Coiled coil</keyword>